<dbReference type="AlphaFoldDB" id="M8BQ56"/>
<accession>M8BQ56</accession>
<sequence length="325" mass="36364">MALNKASPTAEVHRPALVPDDAVAHRVSTGSTLFLVHSNDECSLMNPLSRSRETTASRCVDLNCLRTQPGVLVDTDNIRKVVVMSDHVVAVRTGPRMYLKDVTISIRRPQSTTVEWRWSPPGDTYSSVRDIALFQDKLYVLTVTNYGVYPLRLYTMDIVSDNHVSFQRMIAMLEDDVRDWNAGDLDHYLVASGDRLLMVKRMREVVIVLPGPRLVIMPTWFEVFEAADLGSGRGCWRKVSTLMGRALFLSEGCSESLPAGGAQNVGPREDCIYFLNECNRYDARTRSLCSGVYNMRDGTFSPLPFQAAVAREGPLTSTWFFPADT</sequence>
<evidence type="ECO:0000259" key="1">
    <source>
        <dbReference type="Pfam" id="PF03478"/>
    </source>
</evidence>
<dbReference type="EnsemblPlants" id="EMT24099">
    <property type="protein sequence ID" value="EMT24099"/>
    <property type="gene ID" value="F775_22315"/>
</dbReference>
<feature type="domain" description="KIB1-4 beta-propeller" evidence="1">
    <location>
        <begin position="19"/>
        <end position="294"/>
    </location>
</feature>
<reference evidence="2" key="1">
    <citation type="submission" date="2015-06" db="UniProtKB">
        <authorList>
            <consortium name="EnsemblPlants"/>
        </authorList>
    </citation>
    <scope>IDENTIFICATION</scope>
</reference>
<protein>
    <recommendedName>
        <fullName evidence="1">KIB1-4 beta-propeller domain-containing protein</fullName>
    </recommendedName>
</protein>
<dbReference type="Pfam" id="PF03478">
    <property type="entry name" value="Beta-prop_KIB1-4"/>
    <property type="match status" value="1"/>
</dbReference>
<proteinExistence type="predicted"/>
<dbReference type="PANTHER" id="PTHR33110:SF78">
    <property type="entry name" value="OS06G0148900 PROTEIN"/>
    <property type="match status" value="1"/>
</dbReference>
<name>M8BQ56_AEGTA</name>
<dbReference type="InterPro" id="IPR005174">
    <property type="entry name" value="KIB1-4_b-propeller"/>
</dbReference>
<organism evidence="2">
    <name type="scientific">Aegilops tauschii</name>
    <name type="common">Tausch's goatgrass</name>
    <name type="synonym">Aegilops squarrosa</name>
    <dbReference type="NCBI Taxonomy" id="37682"/>
    <lineage>
        <taxon>Eukaryota</taxon>
        <taxon>Viridiplantae</taxon>
        <taxon>Streptophyta</taxon>
        <taxon>Embryophyta</taxon>
        <taxon>Tracheophyta</taxon>
        <taxon>Spermatophyta</taxon>
        <taxon>Magnoliopsida</taxon>
        <taxon>Liliopsida</taxon>
        <taxon>Poales</taxon>
        <taxon>Poaceae</taxon>
        <taxon>BOP clade</taxon>
        <taxon>Pooideae</taxon>
        <taxon>Triticodae</taxon>
        <taxon>Triticeae</taxon>
        <taxon>Triticinae</taxon>
        <taxon>Aegilops</taxon>
    </lineage>
</organism>
<evidence type="ECO:0000313" key="2">
    <source>
        <dbReference type="EnsemblPlants" id="EMT24099"/>
    </source>
</evidence>
<dbReference type="PANTHER" id="PTHR33110">
    <property type="entry name" value="F-BOX/KELCH-REPEAT PROTEIN-RELATED"/>
    <property type="match status" value="1"/>
</dbReference>